<proteinExistence type="predicted"/>
<comment type="caution">
    <text evidence="1">The sequence shown here is derived from an EMBL/GenBank/DDBJ whole genome shotgun (WGS) entry which is preliminary data.</text>
</comment>
<evidence type="ECO:0000313" key="2">
    <source>
        <dbReference type="Proteomes" id="UP000070174"/>
    </source>
</evidence>
<dbReference type="RefSeq" id="WP_060800586.1">
    <property type="nucleotide sequence ID" value="NZ_KQ957105.1"/>
</dbReference>
<dbReference type="AlphaFoldDB" id="A0A133PKA3"/>
<gene>
    <name evidence="1" type="ORF">HMPREF3229_01597</name>
</gene>
<dbReference type="Proteomes" id="UP000070174">
    <property type="component" value="Unassembled WGS sequence"/>
</dbReference>
<accession>A0A133PKA3</accession>
<dbReference type="EMBL" id="LRQE01000039">
    <property type="protein sequence ID" value="KXA28965.1"/>
    <property type="molecule type" value="Genomic_DNA"/>
</dbReference>
<organism evidence="1">
    <name type="scientific">Peptoniphilus harei</name>
    <dbReference type="NCBI Taxonomy" id="54005"/>
    <lineage>
        <taxon>Bacteria</taxon>
        <taxon>Bacillati</taxon>
        <taxon>Bacillota</taxon>
        <taxon>Tissierellia</taxon>
        <taxon>Tissierellales</taxon>
        <taxon>Peptoniphilaceae</taxon>
        <taxon>Peptoniphilus</taxon>
    </lineage>
</organism>
<evidence type="ECO:0000313" key="1">
    <source>
        <dbReference type="EMBL" id="KXA28965.1"/>
    </source>
</evidence>
<reference evidence="1 2" key="1">
    <citation type="submission" date="2016-01" db="EMBL/GenBank/DDBJ databases">
        <authorList>
            <person name="Oliw E.H."/>
        </authorList>
    </citation>
    <scope>NUCLEOTIDE SEQUENCE [LARGE SCALE GENOMIC DNA]</scope>
    <source>
        <strain evidence="1 2">CMW7756A</strain>
    </source>
</reference>
<name>A0A133PKA3_9FIRM</name>
<sequence length="206" mass="23292">MEVWLTHQGERLRLPITPFYNIEEPQNNNTETLNEVGTVNLKGKKGLRSLTIESFFPSKDYDFLESSDVVLDPFYYDDKIRNWANSDEPIRLIITETPHNFEVLIDSYTSGEQDGTGDVYYSLALSEYVRIEATEYEPPEIKRTIKANDIKRFAGLVAPTAALLTIGKYDTLWTLGKKITGNGKNGKQLLKQSGLKKLIAGKGIKL</sequence>
<dbReference type="PATRIC" id="fig|54005.3.peg.1559"/>
<protein>
    <submittedName>
        <fullName evidence="1">Uncharacterized protein</fullName>
    </submittedName>
</protein>